<dbReference type="Gene3D" id="3.40.50.10800">
    <property type="entry name" value="NadA-like"/>
    <property type="match status" value="3"/>
</dbReference>
<feature type="binding site" evidence="10">
    <location>
        <position position="236"/>
    </location>
    <ligand>
        <name>iminosuccinate</name>
        <dbReference type="ChEBI" id="CHEBI:77875"/>
    </ligand>
</feature>
<keyword evidence="11" id="KW-0175">Coiled coil</keyword>
<dbReference type="EC" id="2.5.1.72" evidence="2 10"/>
<keyword evidence="7 10" id="KW-0479">Metal-binding</keyword>
<keyword evidence="6 10" id="KW-0808">Transferase</keyword>
<evidence type="ECO:0000256" key="9">
    <source>
        <dbReference type="ARBA" id="ARBA00023014"/>
    </source>
</evidence>
<dbReference type="FunFam" id="3.40.50.10800:FF:000003">
    <property type="entry name" value="Quinolinate synthase A"/>
    <property type="match status" value="1"/>
</dbReference>
<dbReference type="InterPro" id="IPR036094">
    <property type="entry name" value="NadA_sf"/>
</dbReference>
<evidence type="ECO:0000256" key="8">
    <source>
        <dbReference type="ARBA" id="ARBA00023004"/>
    </source>
</evidence>
<comment type="catalytic activity">
    <reaction evidence="10">
        <text>iminosuccinate + dihydroxyacetone phosphate = quinolinate + phosphate + 2 H2O + H(+)</text>
        <dbReference type="Rhea" id="RHEA:25888"/>
        <dbReference type="ChEBI" id="CHEBI:15377"/>
        <dbReference type="ChEBI" id="CHEBI:15378"/>
        <dbReference type="ChEBI" id="CHEBI:29959"/>
        <dbReference type="ChEBI" id="CHEBI:43474"/>
        <dbReference type="ChEBI" id="CHEBI:57642"/>
        <dbReference type="ChEBI" id="CHEBI:77875"/>
        <dbReference type="EC" id="2.5.1.72"/>
    </reaction>
</comment>
<evidence type="ECO:0000256" key="10">
    <source>
        <dbReference type="HAMAP-Rule" id="MF_00568"/>
    </source>
</evidence>
<feature type="binding site" evidence="10">
    <location>
        <position position="46"/>
    </location>
    <ligand>
        <name>iminosuccinate</name>
        <dbReference type="ChEBI" id="CHEBI:77875"/>
    </ligand>
</feature>
<proteinExistence type="inferred from homology"/>
<evidence type="ECO:0000256" key="6">
    <source>
        <dbReference type="ARBA" id="ARBA00022679"/>
    </source>
</evidence>
<comment type="pathway">
    <text evidence="1 10">Cofactor biosynthesis; NAD(+) biosynthesis; quinolinate from iminoaspartate: step 1/1.</text>
</comment>
<evidence type="ECO:0000313" key="13">
    <source>
        <dbReference type="Proteomes" id="UP000266287"/>
    </source>
</evidence>
<sequence>MCQGKENECLYQQLESILIEANQHNAELIERILRLKRQRNAIILAHNYQLGEVQDIADFVGDSLGLSRTAAKTEADVVVFCGVHFMAEIVSILCPDKISLLPDANAGCPMADMITAERLREEKKHHPGATVVCYINSSAAVKAESDICCTSANAVRVVESLDAEEILFIPDQYLSHYISTKVRKRIIPWPGFCSTHIRIQPQDIITLRQEHTQAKVLIHPECRPEVIALADEVLSTGGMCRFANETETRELIIGTEIGIIHRLRKENHDKKFIPASDQAICPRMKLITLENILWALEEMTTEIKVPEEVRLKAKAAVDKMLESSI</sequence>
<feature type="binding site" evidence="10">
    <location>
        <position position="193"/>
    </location>
    <ligand>
        <name>[4Fe-4S] cluster</name>
        <dbReference type="ChEBI" id="CHEBI:49883"/>
    </ligand>
</feature>
<dbReference type="EMBL" id="NDHY01000018">
    <property type="protein sequence ID" value="RIH99606.1"/>
    <property type="molecule type" value="Genomic_DNA"/>
</dbReference>
<dbReference type="HAMAP" id="MF_00568">
    <property type="entry name" value="NadA_type2"/>
    <property type="match status" value="1"/>
</dbReference>
<feature type="binding site" evidence="10">
    <location>
        <position position="281"/>
    </location>
    <ligand>
        <name>[4Fe-4S] cluster</name>
        <dbReference type="ChEBI" id="CHEBI:49883"/>
    </ligand>
</feature>
<organism evidence="12 13">
    <name type="scientific">candidate division NPL-UPA2 bacterium Unc8</name>
    <dbReference type="NCBI Taxonomy" id="1980939"/>
    <lineage>
        <taxon>Bacteria</taxon>
    </lineage>
</organism>
<feature type="binding site" evidence="10">
    <location>
        <begin position="219"/>
        <end position="221"/>
    </location>
    <ligand>
        <name>iminosuccinate</name>
        <dbReference type="ChEBI" id="CHEBI:77875"/>
    </ligand>
</feature>
<evidence type="ECO:0000313" key="12">
    <source>
        <dbReference type="EMBL" id="RIH99606.1"/>
    </source>
</evidence>
<reference evidence="12 13" key="1">
    <citation type="submission" date="2018-08" db="EMBL/GenBank/DDBJ databases">
        <title>Draft genome of candidate division NPL-UPA2 bacterium Unc8 that adapted to ultra-basic serpentinizing groundwater.</title>
        <authorList>
            <person name="Ishii S."/>
            <person name="Suzuki S."/>
            <person name="Nealson K.H."/>
        </authorList>
    </citation>
    <scope>NUCLEOTIDE SEQUENCE [LARGE SCALE GENOMIC DNA]</scope>
    <source>
        <strain evidence="12">Unc8</strain>
    </source>
</reference>
<keyword evidence="3 10" id="KW-0004">4Fe-4S</keyword>
<dbReference type="PANTHER" id="PTHR30573:SF0">
    <property type="entry name" value="QUINOLINATE SYNTHASE, CHLOROPLASTIC"/>
    <property type="match status" value="1"/>
</dbReference>
<dbReference type="NCBIfam" id="NF006878">
    <property type="entry name" value="PRK09375.1-2"/>
    <property type="match status" value="1"/>
</dbReference>
<feature type="binding site" evidence="10">
    <location>
        <position position="108"/>
    </location>
    <ligand>
        <name>[4Fe-4S] cluster</name>
        <dbReference type="ChEBI" id="CHEBI:49883"/>
    </ligand>
</feature>
<comment type="similarity">
    <text evidence="10">Belongs to the quinolinate synthase family. Type 2 subfamily.</text>
</comment>
<accession>A0A399FUM8</accession>
<comment type="caution">
    <text evidence="12">The sequence shown here is derived from an EMBL/GenBank/DDBJ whole genome shotgun (WGS) entry which is preliminary data.</text>
</comment>
<dbReference type="GO" id="GO:0005737">
    <property type="term" value="C:cytoplasm"/>
    <property type="evidence" value="ECO:0007669"/>
    <property type="project" value="UniProtKB-SubCell"/>
</dbReference>
<dbReference type="SUPFAM" id="SSF142754">
    <property type="entry name" value="NadA-like"/>
    <property type="match status" value="1"/>
</dbReference>
<comment type="function">
    <text evidence="10">Catalyzes the condensation of iminoaspartate with dihydroxyacetone phosphate to form quinolinate.</text>
</comment>
<keyword evidence="9 10" id="KW-0411">Iron-sulfur</keyword>
<evidence type="ECO:0000256" key="1">
    <source>
        <dbReference type="ARBA" id="ARBA00005065"/>
    </source>
</evidence>
<comment type="subcellular location">
    <subcellularLocation>
        <location evidence="10">Cytoplasm</location>
    </subcellularLocation>
</comment>
<dbReference type="InterPro" id="IPR003473">
    <property type="entry name" value="NadA"/>
</dbReference>
<dbReference type="GO" id="GO:0046872">
    <property type="term" value="F:metal ion binding"/>
    <property type="evidence" value="ECO:0007669"/>
    <property type="project" value="UniProtKB-KW"/>
</dbReference>
<dbReference type="GO" id="GO:0034628">
    <property type="term" value="P:'de novo' NAD+ biosynthetic process from L-aspartate"/>
    <property type="evidence" value="ECO:0007669"/>
    <property type="project" value="TreeGrafter"/>
</dbReference>
<dbReference type="NCBIfam" id="NF006879">
    <property type="entry name" value="PRK09375.1-4"/>
    <property type="match status" value="1"/>
</dbReference>
<keyword evidence="8 10" id="KW-0408">Iron</keyword>
<dbReference type="GO" id="GO:0051539">
    <property type="term" value="F:4 iron, 4 sulfur cluster binding"/>
    <property type="evidence" value="ECO:0007669"/>
    <property type="project" value="UniProtKB-KW"/>
</dbReference>
<gene>
    <name evidence="10 12" type="primary">nadA</name>
    <name evidence="12" type="ORF">B9J77_05070</name>
</gene>
<feature type="binding site" evidence="10">
    <location>
        <position position="151"/>
    </location>
    <ligand>
        <name>iminosuccinate</name>
        <dbReference type="ChEBI" id="CHEBI:77875"/>
    </ligand>
</feature>
<comment type="cofactor">
    <cofactor evidence="10">
        <name>[4Fe-4S] cluster</name>
        <dbReference type="ChEBI" id="CHEBI:49883"/>
    </cofactor>
    <text evidence="10">Binds 1 [4Fe-4S] cluster per subunit.</text>
</comment>
<dbReference type="UniPathway" id="UPA00253">
    <property type="reaction ID" value="UER00327"/>
</dbReference>
<feature type="coiled-coil region" evidence="11">
    <location>
        <begin position="11"/>
        <end position="38"/>
    </location>
</feature>
<evidence type="ECO:0000256" key="4">
    <source>
        <dbReference type="ARBA" id="ARBA00022490"/>
    </source>
</evidence>
<dbReference type="AlphaFoldDB" id="A0A399FUM8"/>
<protein>
    <recommendedName>
        <fullName evidence="2 10">Quinolinate synthase</fullName>
        <ecNumber evidence="2 10">2.5.1.72</ecNumber>
    </recommendedName>
</protein>
<dbReference type="Proteomes" id="UP000266287">
    <property type="component" value="Unassembled WGS sequence"/>
</dbReference>
<dbReference type="PANTHER" id="PTHR30573">
    <property type="entry name" value="QUINOLINATE SYNTHETASE A"/>
    <property type="match status" value="1"/>
</dbReference>
<dbReference type="Pfam" id="PF02445">
    <property type="entry name" value="NadA"/>
    <property type="match status" value="1"/>
</dbReference>
<keyword evidence="5 10" id="KW-0662">Pyridine nucleotide biosynthesis</keyword>
<name>A0A399FUM8_UNCN2</name>
<dbReference type="NCBIfam" id="TIGR00550">
    <property type="entry name" value="nadA"/>
    <property type="match status" value="1"/>
</dbReference>
<evidence type="ECO:0000256" key="2">
    <source>
        <dbReference type="ARBA" id="ARBA00012669"/>
    </source>
</evidence>
<dbReference type="GO" id="GO:0008987">
    <property type="term" value="F:quinolinate synthetase A activity"/>
    <property type="evidence" value="ECO:0007669"/>
    <property type="project" value="UniProtKB-UniRule"/>
</dbReference>
<feature type="binding site" evidence="10">
    <location>
        <begin position="134"/>
        <end position="136"/>
    </location>
    <ligand>
        <name>iminosuccinate</name>
        <dbReference type="ChEBI" id="CHEBI:77875"/>
    </ligand>
</feature>
<evidence type="ECO:0000256" key="11">
    <source>
        <dbReference type="SAM" id="Coils"/>
    </source>
</evidence>
<evidence type="ECO:0000256" key="3">
    <source>
        <dbReference type="ARBA" id="ARBA00022485"/>
    </source>
</evidence>
<dbReference type="InterPro" id="IPR023066">
    <property type="entry name" value="Quinolinate_synth_type2"/>
</dbReference>
<evidence type="ECO:0000256" key="5">
    <source>
        <dbReference type="ARBA" id="ARBA00022642"/>
    </source>
</evidence>
<keyword evidence="4 10" id="KW-0963">Cytoplasm</keyword>
<evidence type="ECO:0000256" key="7">
    <source>
        <dbReference type="ARBA" id="ARBA00022723"/>
    </source>
</evidence>
<feature type="binding site" evidence="10">
    <location>
        <position position="63"/>
    </location>
    <ligand>
        <name>iminosuccinate</name>
        <dbReference type="ChEBI" id="CHEBI:77875"/>
    </ligand>
</feature>